<gene>
    <name evidence="1" type="ORF">NCTC10172_00001</name>
</gene>
<dbReference type="RefSeq" id="WP_035368815.1">
    <property type="nucleotide sequence ID" value="NZ_LR215050.1"/>
</dbReference>
<keyword evidence="1" id="KW-0547">Nucleotide-binding</keyword>
<protein>
    <submittedName>
        <fullName evidence="1">Predicted ATP-binding protein involved in virulence</fullName>
    </submittedName>
</protein>
<organism evidence="1 2">
    <name type="scientific">Acholeplasma hippikon</name>
    <dbReference type="NCBI Taxonomy" id="264636"/>
    <lineage>
        <taxon>Bacteria</taxon>
        <taxon>Bacillati</taxon>
        <taxon>Mycoplasmatota</taxon>
        <taxon>Mollicutes</taxon>
        <taxon>Acholeplasmatales</taxon>
        <taxon>Acholeplasmataceae</taxon>
        <taxon>Acholeplasma</taxon>
    </lineage>
</organism>
<proteinExistence type="predicted"/>
<keyword evidence="1" id="KW-0067">ATP-binding</keyword>
<dbReference type="AlphaFoldDB" id="A0A449BHR6"/>
<keyword evidence="2" id="KW-1185">Reference proteome</keyword>
<sequence>MLKSISVNHYKRLQKEFLLKIDSDEKVYAILGKEKEGKTTFIEAINTFSKVFKKSMRVLKHENEKPVYIFNFQIAKKNYEYKVVLNIERLEVVEEVLVEIYKDEKNAIFERTNQQIKIMDSLKQMYDVFDYQRLETYLYDLRFDKTRLILASIFDKDFETKKINFFKEIGEALNKIFVLEENELIYDLSLIDEKHYKKVMKSLENIGFKYDVIYFEPVNFDYLRKLFNRHLYDEFLDYVRVQMIESKHEYVYVYAFNTIFKIDGILTSELVIKEMMIHQKEQHFHYPELSKSERIMIKLLMTIYQDRHNAIYIYDDLFDSFDPSLLTMVLKDIDKELLFDRLIFTTHQLEVLNHKDYKHAQLKIIKANEIYNLNDLKIRADKKLSNFYIEFTK</sequence>
<dbReference type="SUPFAM" id="SSF52540">
    <property type="entry name" value="P-loop containing nucleoside triphosphate hydrolases"/>
    <property type="match status" value="1"/>
</dbReference>
<dbReference type="EMBL" id="LR215050">
    <property type="protein sequence ID" value="VEU81996.1"/>
    <property type="molecule type" value="Genomic_DNA"/>
</dbReference>
<dbReference type="GO" id="GO:0005524">
    <property type="term" value="F:ATP binding"/>
    <property type="evidence" value="ECO:0007669"/>
    <property type="project" value="UniProtKB-KW"/>
</dbReference>
<evidence type="ECO:0000313" key="2">
    <source>
        <dbReference type="Proteomes" id="UP000290909"/>
    </source>
</evidence>
<reference evidence="1 2" key="1">
    <citation type="submission" date="2019-01" db="EMBL/GenBank/DDBJ databases">
        <authorList>
            <consortium name="Pathogen Informatics"/>
        </authorList>
    </citation>
    <scope>NUCLEOTIDE SEQUENCE [LARGE SCALE GENOMIC DNA]</scope>
    <source>
        <strain evidence="1 2">NCTC10172</strain>
    </source>
</reference>
<dbReference type="KEGG" id="ahk:NCTC10172_00001"/>
<dbReference type="STRING" id="1408416.GCA_000702765_00581"/>
<evidence type="ECO:0000313" key="1">
    <source>
        <dbReference type="EMBL" id="VEU81996.1"/>
    </source>
</evidence>
<name>A0A449BHR6_9MOLU</name>
<dbReference type="Proteomes" id="UP000290909">
    <property type="component" value="Chromosome"/>
</dbReference>
<accession>A0A449BHR6</accession>
<dbReference type="InterPro" id="IPR027417">
    <property type="entry name" value="P-loop_NTPase"/>
</dbReference>
<dbReference type="Gene3D" id="3.40.50.300">
    <property type="entry name" value="P-loop containing nucleotide triphosphate hydrolases"/>
    <property type="match status" value="1"/>
</dbReference>